<keyword evidence="2" id="KW-0732">Signal</keyword>
<evidence type="ECO:0000256" key="2">
    <source>
        <dbReference type="SAM" id="SignalP"/>
    </source>
</evidence>
<evidence type="ECO:0000256" key="1">
    <source>
        <dbReference type="SAM" id="MobiDB-lite"/>
    </source>
</evidence>
<comment type="caution">
    <text evidence="3">The sequence shown here is derived from an EMBL/GenBank/DDBJ whole genome shotgun (WGS) entry which is preliminary data.</text>
</comment>
<dbReference type="Proteomes" id="UP001054945">
    <property type="component" value="Unassembled WGS sequence"/>
</dbReference>
<sequence>MDASYFLFFGLFFGACRLSFFSRDQKVSLFARSQLKRVMRHKNETGFGTHDEDKRKTGSRKWVSESGLENGVDLITSGFPFWRKSHATIFFF</sequence>
<keyword evidence="4" id="KW-1185">Reference proteome</keyword>
<feature type="chain" id="PRO_5043730443" description="Secreted protein" evidence="2">
    <location>
        <begin position="19"/>
        <end position="92"/>
    </location>
</feature>
<reference evidence="3 4" key="1">
    <citation type="submission" date="2021-06" db="EMBL/GenBank/DDBJ databases">
        <title>Caerostris extrusa draft genome.</title>
        <authorList>
            <person name="Kono N."/>
            <person name="Arakawa K."/>
        </authorList>
    </citation>
    <scope>NUCLEOTIDE SEQUENCE [LARGE SCALE GENOMIC DNA]</scope>
</reference>
<feature type="region of interest" description="Disordered" evidence="1">
    <location>
        <begin position="41"/>
        <end position="62"/>
    </location>
</feature>
<gene>
    <name evidence="3" type="ORF">CEXT_237161</name>
</gene>
<name>A0AAV4U113_CAEEX</name>
<evidence type="ECO:0000313" key="4">
    <source>
        <dbReference type="Proteomes" id="UP001054945"/>
    </source>
</evidence>
<evidence type="ECO:0008006" key="5">
    <source>
        <dbReference type="Google" id="ProtNLM"/>
    </source>
</evidence>
<organism evidence="3 4">
    <name type="scientific">Caerostris extrusa</name>
    <name type="common">Bark spider</name>
    <name type="synonym">Caerostris bankana</name>
    <dbReference type="NCBI Taxonomy" id="172846"/>
    <lineage>
        <taxon>Eukaryota</taxon>
        <taxon>Metazoa</taxon>
        <taxon>Ecdysozoa</taxon>
        <taxon>Arthropoda</taxon>
        <taxon>Chelicerata</taxon>
        <taxon>Arachnida</taxon>
        <taxon>Araneae</taxon>
        <taxon>Araneomorphae</taxon>
        <taxon>Entelegynae</taxon>
        <taxon>Araneoidea</taxon>
        <taxon>Araneidae</taxon>
        <taxon>Caerostris</taxon>
    </lineage>
</organism>
<feature type="compositionally biased region" description="Basic and acidic residues" evidence="1">
    <location>
        <begin position="41"/>
        <end position="56"/>
    </location>
</feature>
<evidence type="ECO:0000313" key="3">
    <source>
        <dbReference type="EMBL" id="GIY51445.1"/>
    </source>
</evidence>
<proteinExistence type="predicted"/>
<accession>A0AAV4U113</accession>
<dbReference type="EMBL" id="BPLR01012108">
    <property type="protein sequence ID" value="GIY51445.1"/>
    <property type="molecule type" value="Genomic_DNA"/>
</dbReference>
<protein>
    <recommendedName>
        <fullName evidence="5">Secreted protein</fullName>
    </recommendedName>
</protein>
<dbReference type="AlphaFoldDB" id="A0AAV4U113"/>
<feature type="signal peptide" evidence="2">
    <location>
        <begin position="1"/>
        <end position="18"/>
    </location>
</feature>